<dbReference type="PROSITE" id="PS50088">
    <property type="entry name" value="ANK_REPEAT"/>
    <property type="match status" value="6"/>
</dbReference>
<dbReference type="PROSITE" id="PS50225">
    <property type="entry name" value="SOCS"/>
    <property type="match status" value="1"/>
</dbReference>
<feature type="repeat" description="ANK" evidence="13">
    <location>
        <begin position="146"/>
        <end position="178"/>
    </location>
</feature>
<dbReference type="GO" id="GO:0016567">
    <property type="term" value="P:protein ubiquitination"/>
    <property type="evidence" value="ECO:0007669"/>
    <property type="project" value="TreeGrafter"/>
</dbReference>
<dbReference type="Proteomes" id="UP000827092">
    <property type="component" value="Unassembled WGS sequence"/>
</dbReference>
<dbReference type="PROSITE" id="PS50297">
    <property type="entry name" value="ANK_REP_REGION"/>
    <property type="match status" value="6"/>
</dbReference>
<evidence type="ECO:0000256" key="3">
    <source>
        <dbReference type="ARBA" id="ARBA00005949"/>
    </source>
</evidence>
<dbReference type="Gene3D" id="1.25.40.20">
    <property type="entry name" value="Ankyrin repeat-containing domain"/>
    <property type="match status" value="1"/>
</dbReference>
<dbReference type="InterPro" id="IPR036770">
    <property type="entry name" value="Ankyrin_rpt-contain_sf"/>
</dbReference>
<comment type="similarity">
    <text evidence="3">Belongs to the ankyrin SOCS box (ASB) family.</text>
</comment>
<evidence type="ECO:0000256" key="7">
    <source>
        <dbReference type="ARBA" id="ARBA00022656"/>
    </source>
</evidence>
<dbReference type="GO" id="GO:0006887">
    <property type="term" value="P:exocytosis"/>
    <property type="evidence" value="ECO:0007669"/>
    <property type="project" value="UniProtKB-KW"/>
</dbReference>
<dbReference type="SMART" id="SM00248">
    <property type="entry name" value="ANK"/>
    <property type="match status" value="6"/>
</dbReference>
<keyword evidence="11 13" id="KW-0040">ANK repeat</keyword>
<dbReference type="InterPro" id="IPR002110">
    <property type="entry name" value="Ankyrin_rpt"/>
</dbReference>
<dbReference type="Pfam" id="PF07525">
    <property type="entry name" value="SOCS_box"/>
    <property type="match status" value="1"/>
</dbReference>
<dbReference type="InterPro" id="IPR051573">
    <property type="entry name" value="Ankyrin-SOCS_box_domain"/>
</dbReference>
<evidence type="ECO:0000256" key="8">
    <source>
        <dbReference type="ARBA" id="ARBA00022699"/>
    </source>
</evidence>
<feature type="repeat" description="ANK" evidence="13">
    <location>
        <begin position="178"/>
        <end position="210"/>
    </location>
</feature>
<evidence type="ECO:0000256" key="13">
    <source>
        <dbReference type="PROSITE-ProRule" id="PRU00023"/>
    </source>
</evidence>
<evidence type="ECO:0000256" key="10">
    <source>
        <dbReference type="ARBA" id="ARBA00023028"/>
    </source>
</evidence>
<gene>
    <name evidence="15" type="ORF">JTE90_009447</name>
</gene>
<keyword evidence="9" id="KW-0677">Repeat</keyword>
<dbReference type="Gene3D" id="1.10.750.20">
    <property type="entry name" value="SOCS box"/>
    <property type="match status" value="1"/>
</dbReference>
<evidence type="ECO:0000256" key="9">
    <source>
        <dbReference type="ARBA" id="ARBA00022737"/>
    </source>
</evidence>
<evidence type="ECO:0000256" key="11">
    <source>
        <dbReference type="ARBA" id="ARBA00023043"/>
    </source>
</evidence>
<keyword evidence="12" id="KW-1053">Target membrane</keyword>
<comment type="subcellular location">
    <subcellularLocation>
        <location evidence="2">Secreted</location>
    </subcellularLocation>
    <subcellularLocation>
        <location evidence="1">Target cell membrane</location>
    </subcellularLocation>
</comment>
<keyword evidence="16" id="KW-1185">Reference proteome</keyword>
<feature type="repeat" description="ANK" evidence="13">
    <location>
        <begin position="48"/>
        <end position="80"/>
    </location>
</feature>
<feature type="repeat" description="ANK" evidence="13">
    <location>
        <begin position="81"/>
        <end position="109"/>
    </location>
</feature>
<reference evidence="15 16" key="1">
    <citation type="journal article" date="2022" name="Nat. Ecol. Evol.">
        <title>A masculinizing supergene underlies an exaggerated male reproductive morph in a spider.</title>
        <authorList>
            <person name="Hendrickx F."/>
            <person name="De Corte Z."/>
            <person name="Sonet G."/>
            <person name="Van Belleghem S.M."/>
            <person name="Kostlbacher S."/>
            <person name="Vangestel C."/>
        </authorList>
    </citation>
    <scope>NUCLEOTIDE SEQUENCE [LARGE SCALE GENOMIC DNA]</scope>
    <source>
        <strain evidence="15">W744_W776</strain>
    </source>
</reference>
<dbReference type="EMBL" id="JAFNEN010000026">
    <property type="protein sequence ID" value="KAG8199611.1"/>
    <property type="molecule type" value="Genomic_DNA"/>
</dbReference>
<feature type="repeat" description="ANK" evidence="13">
    <location>
        <begin position="15"/>
        <end position="47"/>
    </location>
</feature>
<name>A0AAV6VU64_9ARAC</name>
<keyword evidence="4" id="KW-0268">Exocytosis</keyword>
<evidence type="ECO:0000313" key="15">
    <source>
        <dbReference type="EMBL" id="KAG8199611.1"/>
    </source>
</evidence>
<dbReference type="GO" id="GO:0044231">
    <property type="term" value="C:host cell presynaptic membrane"/>
    <property type="evidence" value="ECO:0007669"/>
    <property type="project" value="UniProtKB-KW"/>
</dbReference>
<keyword evidence="8" id="KW-0528">Neurotoxin</keyword>
<dbReference type="AlphaFoldDB" id="A0AAV6VU64"/>
<evidence type="ECO:0000256" key="4">
    <source>
        <dbReference type="ARBA" id="ARBA00022483"/>
    </source>
</evidence>
<accession>A0AAV6VU64</accession>
<dbReference type="SUPFAM" id="SSF48403">
    <property type="entry name" value="Ankyrin repeat"/>
    <property type="match status" value="1"/>
</dbReference>
<dbReference type="InterPro" id="IPR001496">
    <property type="entry name" value="SOCS_box"/>
</dbReference>
<evidence type="ECO:0000256" key="12">
    <source>
        <dbReference type="ARBA" id="ARBA00023298"/>
    </source>
</evidence>
<evidence type="ECO:0000256" key="5">
    <source>
        <dbReference type="ARBA" id="ARBA00022525"/>
    </source>
</evidence>
<dbReference type="SMART" id="SM00969">
    <property type="entry name" value="SOCS_box"/>
    <property type="match status" value="1"/>
</dbReference>
<keyword evidence="12" id="KW-0472">Membrane</keyword>
<evidence type="ECO:0000256" key="1">
    <source>
        <dbReference type="ARBA" id="ARBA00004175"/>
    </source>
</evidence>
<keyword evidence="6" id="KW-1052">Target cell membrane</keyword>
<evidence type="ECO:0000256" key="6">
    <source>
        <dbReference type="ARBA" id="ARBA00022537"/>
    </source>
</evidence>
<organism evidence="15 16">
    <name type="scientific">Oedothorax gibbosus</name>
    <dbReference type="NCBI Taxonomy" id="931172"/>
    <lineage>
        <taxon>Eukaryota</taxon>
        <taxon>Metazoa</taxon>
        <taxon>Ecdysozoa</taxon>
        <taxon>Arthropoda</taxon>
        <taxon>Chelicerata</taxon>
        <taxon>Arachnida</taxon>
        <taxon>Araneae</taxon>
        <taxon>Araneomorphae</taxon>
        <taxon>Entelegynae</taxon>
        <taxon>Araneoidea</taxon>
        <taxon>Linyphiidae</taxon>
        <taxon>Erigoninae</taxon>
        <taxon>Oedothorax</taxon>
    </lineage>
</organism>
<dbReference type="PANTHER" id="PTHR24136">
    <property type="entry name" value="SOWAH (DROSOPHILA) HOMOLOG"/>
    <property type="match status" value="1"/>
</dbReference>
<dbReference type="GO" id="GO:0005576">
    <property type="term" value="C:extracellular region"/>
    <property type="evidence" value="ECO:0007669"/>
    <property type="project" value="UniProtKB-SubCell"/>
</dbReference>
<proteinExistence type="inferred from homology"/>
<feature type="repeat" description="ANK" evidence="13">
    <location>
        <begin position="113"/>
        <end position="145"/>
    </location>
</feature>
<sequence length="277" mass="30206">METVPQKLDQVLKIYGPYPLHKAALLGHKNNLKFLLDNGHSPNQTNYDCMTPLHEACLQNKVECAQILIEYGAKVNAHSADGGTPLCSACAAGNISCVELLMQMGAEVNPPLALSTPLHEACFRGSMDCMSVLIRAGARLNANDCHFGTPLHAATVMNRPHCVKLLLQAGALVNATKIHETALHIAARENLIEVVQVLLEFGANVFASNNQNKLPIDLIPEAHGVVFKLLVHYAAYPASLKDLSRRTVRSVLGSQRIRLLSSLDIPQSLLLYLMHKE</sequence>
<keyword evidence="5" id="KW-0964">Secreted</keyword>
<dbReference type="CDD" id="cd03587">
    <property type="entry name" value="SOCS"/>
    <property type="match status" value="1"/>
</dbReference>
<dbReference type="GO" id="GO:0045732">
    <property type="term" value="P:positive regulation of protein catabolic process"/>
    <property type="evidence" value="ECO:0007669"/>
    <property type="project" value="TreeGrafter"/>
</dbReference>
<keyword evidence="10" id="KW-0638">Presynaptic neurotoxin</keyword>
<dbReference type="Pfam" id="PF12796">
    <property type="entry name" value="Ank_2"/>
    <property type="match status" value="2"/>
</dbReference>
<feature type="domain" description="SOCS box" evidence="14">
    <location>
        <begin position="230"/>
        <end position="277"/>
    </location>
</feature>
<dbReference type="GO" id="GO:0090729">
    <property type="term" value="F:toxin activity"/>
    <property type="evidence" value="ECO:0007669"/>
    <property type="project" value="UniProtKB-KW"/>
</dbReference>
<comment type="caution">
    <text evidence="15">The sequence shown here is derived from an EMBL/GenBank/DDBJ whole genome shotgun (WGS) entry which is preliminary data.</text>
</comment>
<keyword evidence="7" id="KW-0800">Toxin</keyword>
<dbReference type="Pfam" id="PF00023">
    <property type="entry name" value="Ank"/>
    <property type="match status" value="1"/>
</dbReference>
<protein>
    <recommendedName>
        <fullName evidence="14">SOCS box domain-containing protein</fullName>
    </recommendedName>
</protein>
<evidence type="ECO:0000259" key="14">
    <source>
        <dbReference type="PROSITE" id="PS50225"/>
    </source>
</evidence>
<dbReference type="PANTHER" id="PTHR24136:SF53">
    <property type="entry name" value="ANKYRIN REPEAT AND SOCS BOX CONTAINING 13"/>
    <property type="match status" value="1"/>
</dbReference>
<evidence type="ECO:0000313" key="16">
    <source>
        <dbReference type="Proteomes" id="UP000827092"/>
    </source>
</evidence>
<dbReference type="GO" id="GO:0044218">
    <property type="term" value="C:other organism cell membrane"/>
    <property type="evidence" value="ECO:0007669"/>
    <property type="project" value="UniProtKB-KW"/>
</dbReference>
<evidence type="ECO:0000256" key="2">
    <source>
        <dbReference type="ARBA" id="ARBA00004613"/>
    </source>
</evidence>